<dbReference type="RefSeq" id="WP_377820733.1">
    <property type="nucleotide sequence ID" value="NZ_JBHSWJ010000002.1"/>
</dbReference>
<feature type="transmembrane region" description="Helical" evidence="1">
    <location>
        <begin position="85"/>
        <end position="107"/>
    </location>
</feature>
<keyword evidence="1" id="KW-1133">Transmembrane helix</keyword>
<dbReference type="EMBL" id="JBHSWJ010000002">
    <property type="protein sequence ID" value="MFC6713163.1"/>
    <property type="molecule type" value="Genomic_DNA"/>
</dbReference>
<evidence type="ECO:0000256" key="1">
    <source>
        <dbReference type="SAM" id="Phobius"/>
    </source>
</evidence>
<feature type="transmembrane region" description="Helical" evidence="1">
    <location>
        <begin position="347"/>
        <end position="368"/>
    </location>
</feature>
<evidence type="ECO:0000313" key="2">
    <source>
        <dbReference type="EMBL" id="MFC6713163.1"/>
    </source>
</evidence>
<comment type="caution">
    <text evidence="2">The sequence shown here is derived from an EMBL/GenBank/DDBJ whole genome shotgun (WGS) entry which is preliminary data.</text>
</comment>
<organism evidence="2 3">
    <name type="scientific">Branchiibius cervicis</name>
    <dbReference type="NCBI Taxonomy" id="908252"/>
    <lineage>
        <taxon>Bacteria</taxon>
        <taxon>Bacillati</taxon>
        <taxon>Actinomycetota</taxon>
        <taxon>Actinomycetes</taxon>
        <taxon>Micrococcales</taxon>
        <taxon>Dermacoccaceae</taxon>
        <taxon>Branchiibius</taxon>
    </lineage>
</organism>
<accession>A0ABW2AQN8</accession>
<reference evidence="3" key="1">
    <citation type="journal article" date="2019" name="Int. J. Syst. Evol. Microbiol.">
        <title>The Global Catalogue of Microorganisms (GCM) 10K type strain sequencing project: providing services to taxonomists for standard genome sequencing and annotation.</title>
        <authorList>
            <consortium name="The Broad Institute Genomics Platform"/>
            <consortium name="The Broad Institute Genome Sequencing Center for Infectious Disease"/>
            <person name="Wu L."/>
            <person name="Ma J."/>
        </authorList>
    </citation>
    <scope>NUCLEOTIDE SEQUENCE [LARGE SCALE GENOMIC DNA]</scope>
    <source>
        <strain evidence="3">NBRC 106593</strain>
    </source>
</reference>
<feature type="transmembrane region" description="Helical" evidence="1">
    <location>
        <begin position="44"/>
        <end position="64"/>
    </location>
</feature>
<feature type="transmembrane region" description="Helical" evidence="1">
    <location>
        <begin position="12"/>
        <end position="32"/>
    </location>
</feature>
<protein>
    <recommendedName>
        <fullName evidence="4">Polysaccharide biosynthesis protein</fullName>
    </recommendedName>
</protein>
<keyword evidence="1" id="KW-0472">Membrane</keyword>
<evidence type="ECO:0000313" key="3">
    <source>
        <dbReference type="Proteomes" id="UP001596356"/>
    </source>
</evidence>
<feature type="transmembrane region" description="Helical" evidence="1">
    <location>
        <begin position="284"/>
        <end position="308"/>
    </location>
</feature>
<keyword evidence="1" id="KW-0812">Transmembrane</keyword>
<dbReference type="Proteomes" id="UP001596356">
    <property type="component" value="Unassembled WGS sequence"/>
</dbReference>
<feature type="transmembrane region" description="Helical" evidence="1">
    <location>
        <begin position="314"/>
        <end position="335"/>
    </location>
</feature>
<sequence>MGRRRQAREMVLYLLIPAAGFLSPLLVIPAVTARFGASGWTAMALAQSLGGAIAVATEMGWGVVGPQRVAGMSRHDADEQYRLSLTSRPITVIPGVILASALTWLLVGDYAGPAAVLAGAAAAQAMTPQWYFVGVGRPVAVLWSESLPRIVISVVAAVAISHGAPFIAYSLLMWLSMPATLVIAGRIIGPSSRLTRADWLAGPAAARGQLIMGSGRAISAIYTGLPVTLVQLVAPGSTAVFAATERLMRMGVLVLYSVPARLQSWIGGAPAVERAHRIRTAQRLCLLMGVVSGLLYAALAPSVSRLMFSGAVDIPYPVAAWSGLLLAIICTSMGLGLSMVATGQANYLTAAIVPAAVIVLSTIGFAALRFGPSGAVAIEAAAEAVGVVIQWCWLRRSARRAPSAVETRY</sequence>
<proteinExistence type="predicted"/>
<feature type="transmembrane region" description="Helical" evidence="1">
    <location>
        <begin position="374"/>
        <end position="394"/>
    </location>
</feature>
<gene>
    <name evidence="2" type="ORF">ACFQBT_04575</name>
</gene>
<name>A0ABW2AQN8_9MICO</name>
<evidence type="ECO:0008006" key="4">
    <source>
        <dbReference type="Google" id="ProtNLM"/>
    </source>
</evidence>
<keyword evidence="3" id="KW-1185">Reference proteome</keyword>